<keyword evidence="1" id="KW-0732">Signal</keyword>
<dbReference type="AlphaFoldDB" id="A0A0U1YHF7"/>
<dbReference type="Pfam" id="PF00993">
    <property type="entry name" value="MHC_II_alpha"/>
    <property type="match status" value="1"/>
</dbReference>
<name>A0A0U1YHF7_LEMCA</name>
<feature type="domain" description="MHC class II alpha chain N-terminal" evidence="4">
    <location>
        <begin position="5"/>
        <end position="58"/>
    </location>
</feature>
<dbReference type="InterPro" id="IPR014745">
    <property type="entry name" value="MHC_II_a/b_N"/>
</dbReference>
<dbReference type="GO" id="GO:0019882">
    <property type="term" value="P:antigen processing and presentation"/>
    <property type="evidence" value="ECO:0007669"/>
    <property type="project" value="InterPro"/>
</dbReference>
<accession>A0A0U1YHF7</accession>
<evidence type="ECO:0000256" key="3">
    <source>
        <dbReference type="ARBA" id="ARBA00023180"/>
    </source>
</evidence>
<protein>
    <submittedName>
        <fullName evidence="5">MHC class II antigen DOA</fullName>
    </submittedName>
</protein>
<organism evidence="5">
    <name type="scientific">Lemur catta</name>
    <name type="common">Ring-tailed lemur</name>
    <dbReference type="NCBI Taxonomy" id="9447"/>
    <lineage>
        <taxon>Eukaryota</taxon>
        <taxon>Metazoa</taxon>
        <taxon>Chordata</taxon>
        <taxon>Craniata</taxon>
        <taxon>Vertebrata</taxon>
        <taxon>Euteleostomi</taxon>
        <taxon>Mammalia</taxon>
        <taxon>Eutheria</taxon>
        <taxon>Euarchontoglires</taxon>
        <taxon>Primates</taxon>
        <taxon>Strepsirrhini</taxon>
        <taxon>Lemuriformes</taxon>
        <taxon>Lemuridae</taxon>
        <taxon>Lemur</taxon>
    </lineage>
</organism>
<dbReference type="InterPro" id="IPR011162">
    <property type="entry name" value="MHC_I/II-like_Ag-recog"/>
</dbReference>
<feature type="non-terminal residue" evidence="5">
    <location>
        <position position="1"/>
    </location>
</feature>
<dbReference type="InterPro" id="IPR001003">
    <property type="entry name" value="MHC_II_a_N"/>
</dbReference>
<evidence type="ECO:0000256" key="1">
    <source>
        <dbReference type="ARBA" id="ARBA00022729"/>
    </source>
</evidence>
<dbReference type="Gene3D" id="3.10.320.10">
    <property type="entry name" value="Class II Histocompatibility Antigen, M Beta Chain, Chain B, domain 1"/>
    <property type="match status" value="1"/>
</dbReference>
<keyword evidence="3" id="KW-0325">Glycoprotein</keyword>
<evidence type="ECO:0000256" key="2">
    <source>
        <dbReference type="ARBA" id="ARBA00023157"/>
    </source>
</evidence>
<gene>
    <name evidence="5" type="primary">Leca-DOA</name>
</gene>
<evidence type="ECO:0000259" key="4">
    <source>
        <dbReference type="Pfam" id="PF00993"/>
    </source>
</evidence>
<reference evidence="5" key="1">
    <citation type="journal article" date="2016" name="BMC Genomics">
        <title>Next-generation genotyping of hypervariable loci in many individuals of a non-model species: technical and theoretical implications.</title>
        <authorList>
            <person name="Grogan K.E."/>
            <person name="McGinnis G.J."/>
            <person name="Sauther M.L."/>
            <person name="Cuozzo F.P."/>
            <person name="Drea C.M."/>
        </authorList>
    </citation>
    <scope>NUCLEOTIDE SEQUENCE</scope>
</reference>
<evidence type="ECO:0000313" key="5">
    <source>
        <dbReference type="EMBL" id="AJD23211.1"/>
    </source>
</evidence>
<dbReference type="GO" id="GO:0042613">
    <property type="term" value="C:MHC class II protein complex"/>
    <property type="evidence" value="ECO:0007669"/>
    <property type="project" value="InterPro"/>
</dbReference>
<feature type="non-terminal residue" evidence="5">
    <location>
        <position position="58"/>
    </location>
</feature>
<proteinExistence type="predicted"/>
<sequence>DQPSTSLDGEQLFSVDLKKSEAVWRLLRLATLPTLTHRWLASIAMIRAHLDVLVERSN</sequence>
<dbReference type="SUPFAM" id="SSF54452">
    <property type="entry name" value="MHC antigen-recognition domain"/>
    <property type="match status" value="1"/>
</dbReference>
<keyword evidence="2" id="KW-1015">Disulfide bond</keyword>
<dbReference type="EMBL" id="KJ786287">
    <property type="protein sequence ID" value="AJD23211.1"/>
    <property type="molecule type" value="Genomic_DNA"/>
</dbReference>
<dbReference type="GO" id="GO:0006955">
    <property type="term" value="P:immune response"/>
    <property type="evidence" value="ECO:0007669"/>
    <property type="project" value="InterPro"/>
</dbReference>